<gene>
    <name evidence="9" type="ORF">ACFQ11_25805</name>
</gene>
<dbReference type="InterPro" id="IPR014284">
    <property type="entry name" value="RNA_pol_sigma-70_dom"/>
</dbReference>
<keyword evidence="4" id="KW-0804">Transcription</keyword>
<dbReference type="Pfam" id="PF04539">
    <property type="entry name" value="Sigma70_r3"/>
    <property type="match status" value="1"/>
</dbReference>
<proteinExistence type="predicted"/>
<evidence type="ECO:0000256" key="1">
    <source>
        <dbReference type="ARBA" id="ARBA00023015"/>
    </source>
</evidence>
<evidence type="ECO:0000313" key="9">
    <source>
        <dbReference type="EMBL" id="MFD0903828.1"/>
    </source>
</evidence>
<dbReference type="InterPro" id="IPR013324">
    <property type="entry name" value="RNA_pol_sigma_r3/r4-like"/>
</dbReference>
<evidence type="ECO:0000256" key="2">
    <source>
        <dbReference type="ARBA" id="ARBA00023082"/>
    </source>
</evidence>
<dbReference type="EMBL" id="JBHTJA010000065">
    <property type="protein sequence ID" value="MFD0903828.1"/>
    <property type="molecule type" value="Genomic_DNA"/>
</dbReference>
<dbReference type="CDD" id="cd06171">
    <property type="entry name" value="Sigma70_r4"/>
    <property type="match status" value="1"/>
</dbReference>
<dbReference type="RefSeq" id="WP_378303035.1">
    <property type="nucleotide sequence ID" value="NZ_JBHTJA010000065.1"/>
</dbReference>
<dbReference type="InterPro" id="IPR007627">
    <property type="entry name" value="RNA_pol_sigma70_r2"/>
</dbReference>
<protein>
    <submittedName>
        <fullName evidence="9">SigB/SigF/SigG family RNA polymerase sigma factor</fullName>
    </submittedName>
</protein>
<dbReference type="Pfam" id="PF04542">
    <property type="entry name" value="Sigma70_r2"/>
    <property type="match status" value="1"/>
</dbReference>
<name>A0ABW3ETS2_9ACTN</name>
<evidence type="ECO:0000256" key="3">
    <source>
        <dbReference type="ARBA" id="ARBA00023125"/>
    </source>
</evidence>
<keyword evidence="1" id="KW-0805">Transcription regulation</keyword>
<keyword evidence="3" id="KW-0238">DNA-binding</keyword>
<feature type="compositionally biased region" description="Basic and acidic residues" evidence="5">
    <location>
        <begin position="15"/>
        <end position="26"/>
    </location>
</feature>
<evidence type="ECO:0000256" key="5">
    <source>
        <dbReference type="SAM" id="MobiDB-lite"/>
    </source>
</evidence>
<dbReference type="InterPro" id="IPR013325">
    <property type="entry name" value="RNA_pol_sigma_r2"/>
</dbReference>
<evidence type="ECO:0000259" key="7">
    <source>
        <dbReference type="Pfam" id="PF04542"/>
    </source>
</evidence>
<evidence type="ECO:0000259" key="8">
    <source>
        <dbReference type="Pfam" id="PF04545"/>
    </source>
</evidence>
<feature type="domain" description="RNA polymerase sigma-70 region 4" evidence="8">
    <location>
        <begin position="294"/>
        <end position="342"/>
    </location>
</feature>
<dbReference type="InterPro" id="IPR036388">
    <property type="entry name" value="WH-like_DNA-bd_sf"/>
</dbReference>
<evidence type="ECO:0000259" key="6">
    <source>
        <dbReference type="Pfam" id="PF04539"/>
    </source>
</evidence>
<dbReference type="PANTHER" id="PTHR30385">
    <property type="entry name" value="SIGMA FACTOR F FLAGELLAR"/>
    <property type="match status" value="1"/>
</dbReference>
<evidence type="ECO:0000313" key="10">
    <source>
        <dbReference type="Proteomes" id="UP001596972"/>
    </source>
</evidence>
<keyword evidence="10" id="KW-1185">Reference proteome</keyword>
<dbReference type="InterPro" id="IPR007624">
    <property type="entry name" value="RNA_pol_sigma70_r3"/>
</dbReference>
<dbReference type="NCBIfam" id="TIGR02937">
    <property type="entry name" value="sigma70-ECF"/>
    <property type="match status" value="1"/>
</dbReference>
<feature type="domain" description="RNA polymerase sigma-70 region 2" evidence="7">
    <location>
        <begin position="125"/>
        <end position="193"/>
    </location>
</feature>
<keyword evidence="2" id="KW-0731">Sigma factor</keyword>
<dbReference type="SUPFAM" id="SSF88659">
    <property type="entry name" value="Sigma3 and sigma4 domains of RNA polymerase sigma factors"/>
    <property type="match status" value="2"/>
</dbReference>
<evidence type="ECO:0000256" key="4">
    <source>
        <dbReference type="ARBA" id="ARBA00023163"/>
    </source>
</evidence>
<organism evidence="9 10">
    <name type="scientific">Actinomadura sediminis</name>
    <dbReference type="NCBI Taxonomy" id="1038904"/>
    <lineage>
        <taxon>Bacteria</taxon>
        <taxon>Bacillati</taxon>
        <taxon>Actinomycetota</taxon>
        <taxon>Actinomycetes</taxon>
        <taxon>Streptosporangiales</taxon>
        <taxon>Thermomonosporaceae</taxon>
        <taxon>Actinomadura</taxon>
    </lineage>
</organism>
<comment type="caution">
    <text evidence="9">The sequence shown here is derived from an EMBL/GenBank/DDBJ whole genome shotgun (WGS) entry which is preliminary data.</text>
</comment>
<reference evidence="10" key="1">
    <citation type="journal article" date="2019" name="Int. J. Syst. Evol. Microbiol.">
        <title>The Global Catalogue of Microorganisms (GCM) 10K type strain sequencing project: providing services to taxonomists for standard genome sequencing and annotation.</title>
        <authorList>
            <consortium name="The Broad Institute Genomics Platform"/>
            <consortium name="The Broad Institute Genome Sequencing Center for Infectious Disease"/>
            <person name="Wu L."/>
            <person name="Ma J."/>
        </authorList>
    </citation>
    <scope>NUCLEOTIDE SEQUENCE [LARGE SCALE GENOMIC DNA]</scope>
    <source>
        <strain evidence="10">JCM 31202</strain>
    </source>
</reference>
<dbReference type="SUPFAM" id="SSF88946">
    <property type="entry name" value="Sigma2 domain of RNA polymerase sigma factors"/>
    <property type="match status" value="1"/>
</dbReference>
<feature type="domain" description="RNA polymerase sigma-70 region 3" evidence="6">
    <location>
        <begin position="203"/>
        <end position="267"/>
    </location>
</feature>
<dbReference type="Gene3D" id="1.10.10.10">
    <property type="entry name" value="Winged helix-like DNA-binding domain superfamily/Winged helix DNA-binding domain"/>
    <property type="match status" value="2"/>
</dbReference>
<dbReference type="PRINTS" id="PR00046">
    <property type="entry name" value="SIGMA70FCT"/>
</dbReference>
<dbReference type="Gene3D" id="1.20.120.1810">
    <property type="match status" value="1"/>
</dbReference>
<dbReference type="NCBIfam" id="TIGR02980">
    <property type="entry name" value="SigBFG"/>
    <property type="match status" value="1"/>
</dbReference>
<dbReference type="Proteomes" id="UP001596972">
    <property type="component" value="Unassembled WGS sequence"/>
</dbReference>
<dbReference type="PANTHER" id="PTHR30385:SF4">
    <property type="entry name" value="RNA POLYMERASE SIGMA-E FACTOR"/>
    <property type="match status" value="1"/>
</dbReference>
<dbReference type="InterPro" id="IPR007630">
    <property type="entry name" value="RNA_pol_sigma70_r4"/>
</dbReference>
<dbReference type="Pfam" id="PF04545">
    <property type="entry name" value="Sigma70_r4"/>
    <property type="match status" value="1"/>
</dbReference>
<dbReference type="InterPro" id="IPR014322">
    <property type="entry name" value="RNA_pol_sigma-B/F/G"/>
</dbReference>
<dbReference type="InterPro" id="IPR000943">
    <property type="entry name" value="RNA_pol_sigma70"/>
</dbReference>
<accession>A0ABW3ETS2</accession>
<sequence length="348" mass="38488">MITSAPPLARRTERHRPDAFEEHTTDTELPIRSPAPERPAAPRTRHAGTPGVPADEDTVAPKTAPETAPGAGRSEAPDAPASPGAHQRPGTSRRPDDGEAETLLAEMNRLAEDDPRRERLRARIVDLHAALVRGVARRYANRGEPMDDLLQVAYLGLVKAINRFDPEVGDRFVTYAYPVVTGEVKRHFRDKTWGLRVSRRIQELRPVLQRTVQDFTREHGRSPTTREIAGLMEITEEETVEVLVACDAYRPLSLEAPADGGQSGEGGGSVGEYLGSEDPDLDAFIDGHALRPLIDELPERERTILLLRFYGNKTQTQIAEHIGLSQMHVSRLLRGTLDKLRAGLLAEQ</sequence>
<feature type="region of interest" description="Disordered" evidence="5">
    <location>
        <begin position="1"/>
        <end position="98"/>
    </location>
</feature>